<evidence type="ECO:0000313" key="4">
    <source>
        <dbReference type="Proteomes" id="UP000245207"/>
    </source>
</evidence>
<feature type="region of interest" description="Disordered" evidence="1">
    <location>
        <begin position="58"/>
        <end position="88"/>
    </location>
</feature>
<dbReference type="Pfam" id="PF03732">
    <property type="entry name" value="Retrotrans_gag"/>
    <property type="match status" value="1"/>
</dbReference>
<comment type="caution">
    <text evidence="3">The sequence shown here is derived from an EMBL/GenBank/DDBJ whole genome shotgun (WGS) entry which is preliminary data.</text>
</comment>
<dbReference type="EMBL" id="PKPP01009484">
    <property type="protein sequence ID" value="PWA48144.1"/>
    <property type="molecule type" value="Genomic_DNA"/>
</dbReference>
<gene>
    <name evidence="3" type="ORF">CTI12_AA493200</name>
</gene>
<dbReference type="OrthoDB" id="1745472at2759"/>
<dbReference type="InterPro" id="IPR005162">
    <property type="entry name" value="Retrotrans_gag_dom"/>
</dbReference>
<dbReference type="AlphaFoldDB" id="A0A2U1LGL0"/>
<sequence length="349" mass="39572">MVTTRNTTSHNEQPNHTDTSSPLQNPDNLAQQLSSIASKLNALDALAADVAVLKAQAGPSGSYRGKSKETTFGSRHGDDDSESSGWYHNSTRRPFTKMEFPKFEGGDPRGWILKAEKYFRYYQTPDESKVEIASMYLEGDALDLFAWISAENNHLYWEELVKILHENYGPAEFQNPDEHLCNIKQTGTVQEYRQEFAKRVARVHDWPDHCLLGVFLSGLKEELKVDVRIHKPRNVFKAVSLALEFEAKSRPTSNPRASNSFNYNKLSQESGWQTVYQIVAAYRSVYLLVVSTYPRACCEQKPMRSQQDVPTINPGTELEQTKFNGLGFPLRTVTIGHFFQLPSNLGRTD</sequence>
<evidence type="ECO:0000313" key="3">
    <source>
        <dbReference type="EMBL" id="PWA48144.1"/>
    </source>
</evidence>
<dbReference type="Proteomes" id="UP000245207">
    <property type="component" value="Unassembled WGS sequence"/>
</dbReference>
<protein>
    <recommendedName>
        <fullName evidence="2">Retrotransposon gag domain-containing protein</fullName>
    </recommendedName>
</protein>
<accession>A0A2U1LGL0</accession>
<keyword evidence="4" id="KW-1185">Reference proteome</keyword>
<organism evidence="3 4">
    <name type="scientific">Artemisia annua</name>
    <name type="common">Sweet wormwood</name>
    <dbReference type="NCBI Taxonomy" id="35608"/>
    <lineage>
        <taxon>Eukaryota</taxon>
        <taxon>Viridiplantae</taxon>
        <taxon>Streptophyta</taxon>
        <taxon>Embryophyta</taxon>
        <taxon>Tracheophyta</taxon>
        <taxon>Spermatophyta</taxon>
        <taxon>Magnoliopsida</taxon>
        <taxon>eudicotyledons</taxon>
        <taxon>Gunneridae</taxon>
        <taxon>Pentapetalae</taxon>
        <taxon>asterids</taxon>
        <taxon>campanulids</taxon>
        <taxon>Asterales</taxon>
        <taxon>Asteraceae</taxon>
        <taxon>Asteroideae</taxon>
        <taxon>Anthemideae</taxon>
        <taxon>Artemisiinae</taxon>
        <taxon>Artemisia</taxon>
    </lineage>
</organism>
<feature type="domain" description="Retrotransposon gag" evidence="2">
    <location>
        <begin position="132"/>
        <end position="221"/>
    </location>
</feature>
<evidence type="ECO:0000256" key="1">
    <source>
        <dbReference type="SAM" id="MobiDB-lite"/>
    </source>
</evidence>
<name>A0A2U1LGL0_ARTAN</name>
<evidence type="ECO:0000259" key="2">
    <source>
        <dbReference type="Pfam" id="PF03732"/>
    </source>
</evidence>
<proteinExistence type="predicted"/>
<feature type="region of interest" description="Disordered" evidence="1">
    <location>
        <begin position="1"/>
        <end position="27"/>
    </location>
</feature>
<reference evidence="3 4" key="1">
    <citation type="journal article" date="2018" name="Mol. Plant">
        <title>The genome of Artemisia annua provides insight into the evolution of Asteraceae family and artemisinin biosynthesis.</title>
        <authorList>
            <person name="Shen Q."/>
            <person name="Zhang L."/>
            <person name="Liao Z."/>
            <person name="Wang S."/>
            <person name="Yan T."/>
            <person name="Shi P."/>
            <person name="Liu M."/>
            <person name="Fu X."/>
            <person name="Pan Q."/>
            <person name="Wang Y."/>
            <person name="Lv Z."/>
            <person name="Lu X."/>
            <person name="Zhang F."/>
            <person name="Jiang W."/>
            <person name="Ma Y."/>
            <person name="Chen M."/>
            <person name="Hao X."/>
            <person name="Li L."/>
            <person name="Tang Y."/>
            <person name="Lv G."/>
            <person name="Zhou Y."/>
            <person name="Sun X."/>
            <person name="Brodelius P.E."/>
            <person name="Rose J.K.C."/>
            <person name="Tang K."/>
        </authorList>
    </citation>
    <scope>NUCLEOTIDE SEQUENCE [LARGE SCALE GENOMIC DNA]</scope>
    <source>
        <strain evidence="4">cv. Huhao1</strain>
        <tissue evidence="3">Leaf</tissue>
    </source>
</reference>